<evidence type="ECO:0000313" key="3">
    <source>
        <dbReference type="Proteomes" id="UP000031516"/>
    </source>
</evidence>
<protein>
    <submittedName>
        <fullName evidence="2">WGS project CCBQ000000000 data, contig 00041</fullName>
    </submittedName>
</protein>
<name>A0A0A8L057_9SACH</name>
<keyword evidence="3" id="KW-1185">Reference proteome</keyword>
<feature type="region of interest" description="Disordered" evidence="1">
    <location>
        <begin position="706"/>
        <end position="746"/>
    </location>
</feature>
<sequence length="847" mass="95947">MSSMLNTGNKNVEEVMNSLINVSSTGDCISRITPNNPLKSPVAGSVAVSSRDEAAPCSNVGKALPVTPSEEEDVDEVSIQSPSTSAGASADAGATVAATALQSQMSTENADSCFHSHGNGCCAKTELSRYPLPSVLDSPVLKTIFVGKFRNVLDDPDILLNKAFSYLHAKSLFPETLSVQWHAATYDEFTFDHWCKNSPLPLALLSVNFLEITDDDSERKKQFLHVWQTCWQQCMKNSYDESFLPLSILIYVHIHSEEKLSHSMLTTSVMYQQILFAMIKTDSTNPLAAQVYEPWAIFDIFVSLLLKSEEFTEVSTLIYQWFLTQKLWQDYTLSEFVDRILQVDADHNNVPMSTLLVVQQALFCETIMFKGFETHYKTKDSLHNAVILVNRLASKFLRRSKNAVAQSNKFNTWKIQVFILHAPPKFVDMINSYCVNPSITQYWQLYIATWFEFIQDVVPSTKESDNNSWAKFHLSNKWFHNKVNLNSGNILQELKSIPLVEKNINNNLAICCLPIISSLQHKWHVVDQSVKKLVFSTLLFQVKLFATTLLLTEDDLKETVTRSMKVFSNPIVHLLLFVWYCSIYHRSDGMPKLLYRRGSETDFDNYTMENHFASQFIKRYIVLSRKCVDTDALIENDFKKLLFRDEVEKADDFIYFKGFHFLLSRILDSIIRHLQQIISPSDPEFECTTKLIQELNATISQIQNKINNSPQGKNYLQPAPAKPVSPMSTSSPSSVTNTPHEEPRRANSVSLGMMHVAGGDLQSRDRFFNHAANSIKLPPLKLDSGNDSHNNEFATTNNTSSYTNGETSEIAGSSHIFLPPPMLQTPFINRDRGRFTLPPPSTFFPMK</sequence>
<evidence type="ECO:0000313" key="2">
    <source>
        <dbReference type="EMBL" id="CDO92405.1"/>
    </source>
</evidence>
<dbReference type="Proteomes" id="UP000031516">
    <property type="component" value="Unassembled WGS sequence"/>
</dbReference>
<evidence type="ECO:0000256" key="1">
    <source>
        <dbReference type="SAM" id="MobiDB-lite"/>
    </source>
</evidence>
<comment type="caution">
    <text evidence="2">The sequence shown here is derived from an EMBL/GenBank/DDBJ whole genome shotgun (WGS) entry which is preliminary data.</text>
</comment>
<gene>
    <name evidence="2" type="ORF">KLDO_g725</name>
</gene>
<organism evidence="2 3">
    <name type="scientific">Kluyveromyces dobzhanskii CBS 2104</name>
    <dbReference type="NCBI Taxonomy" id="1427455"/>
    <lineage>
        <taxon>Eukaryota</taxon>
        <taxon>Fungi</taxon>
        <taxon>Dikarya</taxon>
        <taxon>Ascomycota</taxon>
        <taxon>Saccharomycotina</taxon>
        <taxon>Saccharomycetes</taxon>
        <taxon>Saccharomycetales</taxon>
        <taxon>Saccharomycetaceae</taxon>
        <taxon>Kluyveromyces</taxon>
    </lineage>
</organism>
<feature type="compositionally biased region" description="Low complexity" evidence="1">
    <location>
        <begin position="724"/>
        <end position="738"/>
    </location>
</feature>
<feature type="region of interest" description="Disordered" evidence="1">
    <location>
        <begin position="779"/>
        <end position="803"/>
    </location>
</feature>
<reference evidence="2 3" key="1">
    <citation type="submission" date="2014-03" db="EMBL/GenBank/DDBJ databases">
        <title>The genome of Kluyveromyces dobzhanskii.</title>
        <authorList>
            <person name="Nystedt B."/>
            <person name="Astrom S."/>
        </authorList>
    </citation>
    <scope>NUCLEOTIDE SEQUENCE [LARGE SCALE GENOMIC DNA]</scope>
    <source>
        <strain evidence="2 3">CBS 2104</strain>
    </source>
</reference>
<proteinExistence type="predicted"/>
<accession>A0A0A8L057</accession>
<feature type="region of interest" description="Disordered" evidence="1">
    <location>
        <begin position="57"/>
        <end position="90"/>
    </location>
</feature>
<dbReference type="OrthoDB" id="654211at2759"/>
<dbReference type="AlphaFoldDB" id="A0A0A8L057"/>
<dbReference type="EMBL" id="CCBQ010000013">
    <property type="protein sequence ID" value="CDO92405.1"/>
    <property type="molecule type" value="Genomic_DNA"/>
</dbReference>
<feature type="compositionally biased region" description="Polar residues" evidence="1">
    <location>
        <begin position="791"/>
        <end position="803"/>
    </location>
</feature>